<dbReference type="InterPro" id="IPR013325">
    <property type="entry name" value="RNA_pol_sigma_r2"/>
</dbReference>
<dbReference type="Pfam" id="PF04545">
    <property type="entry name" value="Sigma70_r4"/>
    <property type="match status" value="1"/>
</dbReference>
<evidence type="ECO:0000259" key="5">
    <source>
        <dbReference type="Pfam" id="PF04545"/>
    </source>
</evidence>
<accession>A0A4R3K2L2</accession>
<comment type="caution">
    <text evidence="6">The sequence shown here is derived from an EMBL/GenBank/DDBJ whole genome shotgun (WGS) entry which is preliminary data.</text>
</comment>
<keyword evidence="7" id="KW-1185">Reference proteome</keyword>
<evidence type="ECO:0000256" key="1">
    <source>
        <dbReference type="ARBA" id="ARBA00023015"/>
    </source>
</evidence>
<evidence type="ECO:0000256" key="2">
    <source>
        <dbReference type="ARBA" id="ARBA00023082"/>
    </source>
</evidence>
<gene>
    <name evidence="6" type="ORF">EDC37_12132</name>
</gene>
<dbReference type="InterPro" id="IPR014284">
    <property type="entry name" value="RNA_pol_sigma-70_dom"/>
</dbReference>
<dbReference type="GO" id="GO:0016987">
    <property type="term" value="F:sigma factor activity"/>
    <property type="evidence" value="ECO:0007669"/>
    <property type="project" value="UniProtKB-KW"/>
</dbReference>
<evidence type="ECO:0000256" key="3">
    <source>
        <dbReference type="ARBA" id="ARBA00023125"/>
    </source>
</evidence>
<reference evidence="6 7" key="1">
    <citation type="submission" date="2019-03" db="EMBL/GenBank/DDBJ databases">
        <title>Genomic Encyclopedia of Type Strains, Phase IV (KMG-IV): sequencing the most valuable type-strain genomes for metagenomic binning, comparative biology and taxonomic classification.</title>
        <authorList>
            <person name="Goeker M."/>
        </authorList>
    </citation>
    <scope>NUCLEOTIDE SEQUENCE [LARGE SCALE GENOMIC DNA]</scope>
    <source>
        <strain evidence="6 7">DSM 20467</strain>
    </source>
</reference>
<dbReference type="InterPro" id="IPR036388">
    <property type="entry name" value="WH-like_DNA-bd_sf"/>
</dbReference>
<dbReference type="PANTHER" id="PTHR30385:SF4">
    <property type="entry name" value="RNA POLYMERASE SIGMA-E FACTOR"/>
    <property type="match status" value="1"/>
</dbReference>
<protein>
    <submittedName>
        <fullName evidence="6">RNA polymerase sigma factor (Sigma-70 family)</fullName>
    </submittedName>
</protein>
<evidence type="ECO:0000256" key="4">
    <source>
        <dbReference type="ARBA" id="ARBA00023163"/>
    </source>
</evidence>
<dbReference type="AlphaFoldDB" id="A0A4R3K2L2"/>
<name>A0A4R3K2L2_9FIRM</name>
<evidence type="ECO:0000313" key="7">
    <source>
        <dbReference type="Proteomes" id="UP000295188"/>
    </source>
</evidence>
<organism evidence="6 7">
    <name type="scientific">Pectinatus cerevisiiphilus</name>
    <dbReference type="NCBI Taxonomy" id="86956"/>
    <lineage>
        <taxon>Bacteria</taxon>
        <taxon>Bacillati</taxon>
        <taxon>Bacillota</taxon>
        <taxon>Negativicutes</taxon>
        <taxon>Selenomonadales</taxon>
        <taxon>Selenomonadaceae</taxon>
        <taxon>Pectinatus</taxon>
    </lineage>
</organism>
<dbReference type="NCBIfam" id="TIGR02937">
    <property type="entry name" value="sigma70-ECF"/>
    <property type="match status" value="1"/>
</dbReference>
<dbReference type="GO" id="GO:0003677">
    <property type="term" value="F:DNA binding"/>
    <property type="evidence" value="ECO:0007669"/>
    <property type="project" value="UniProtKB-KW"/>
</dbReference>
<dbReference type="GO" id="GO:0006352">
    <property type="term" value="P:DNA-templated transcription initiation"/>
    <property type="evidence" value="ECO:0007669"/>
    <property type="project" value="InterPro"/>
</dbReference>
<sequence length="191" mass="22138">MKRKIREAGFSPKGEKMYKNEKNTLEDFEELFKNYQGFLRKASSQNYLRPLQEEAYAQAVLSFCEAFRKFDRRAGVPFAGYVKAKINGDLYTLFKKHRRNWQRELYTDSSDTAENFLTQLTFASPENAIVAKHSLLAALQQLSSRQRLIIKYTIILQYTQKETAGILRISQQAVAAGKKKALSELRKIILR</sequence>
<dbReference type="PANTHER" id="PTHR30385">
    <property type="entry name" value="SIGMA FACTOR F FLAGELLAR"/>
    <property type="match status" value="1"/>
</dbReference>
<dbReference type="OrthoDB" id="1669753at2"/>
<dbReference type="InterPro" id="IPR013324">
    <property type="entry name" value="RNA_pol_sigma_r3/r4-like"/>
</dbReference>
<keyword evidence="2" id="KW-0731">Sigma factor</keyword>
<dbReference type="InterPro" id="IPR007630">
    <property type="entry name" value="RNA_pol_sigma70_r4"/>
</dbReference>
<dbReference type="EMBL" id="SMAA01000021">
    <property type="protein sequence ID" value="TCS76697.1"/>
    <property type="molecule type" value="Genomic_DNA"/>
</dbReference>
<dbReference type="Gene3D" id="1.10.10.10">
    <property type="entry name" value="Winged helix-like DNA-binding domain superfamily/Winged helix DNA-binding domain"/>
    <property type="match status" value="1"/>
</dbReference>
<dbReference type="SUPFAM" id="SSF88659">
    <property type="entry name" value="Sigma3 and sigma4 domains of RNA polymerase sigma factors"/>
    <property type="match status" value="1"/>
</dbReference>
<dbReference type="SUPFAM" id="SSF88946">
    <property type="entry name" value="Sigma2 domain of RNA polymerase sigma factors"/>
    <property type="match status" value="1"/>
</dbReference>
<feature type="domain" description="RNA polymerase sigma-70 region 4" evidence="5">
    <location>
        <begin position="138"/>
        <end position="187"/>
    </location>
</feature>
<evidence type="ECO:0000313" key="6">
    <source>
        <dbReference type="EMBL" id="TCS76697.1"/>
    </source>
</evidence>
<keyword evidence="3" id="KW-0238">DNA-binding</keyword>
<dbReference type="Proteomes" id="UP000295188">
    <property type="component" value="Unassembled WGS sequence"/>
</dbReference>
<keyword evidence="1" id="KW-0805">Transcription regulation</keyword>
<proteinExistence type="predicted"/>
<keyword evidence="4" id="KW-0804">Transcription</keyword>